<proteinExistence type="inferred from homology"/>
<dbReference type="Proteomes" id="UP000006201">
    <property type="component" value="Unassembled WGS sequence"/>
</dbReference>
<dbReference type="PANTHER" id="PTHR38108:SF1">
    <property type="entry name" value="UPF0319 PROTEIN YCCT"/>
    <property type="match status" value="1"/>
</dbReference>
<dbReference type="PANTHER" id="PTHR38108">
    <property type="entry name" value="UPF0319 PROTEIN YCCT"/>
    <property type="match status" value="1"/>
</dbReference>
<sequence>MIKLFACALLLPMSVFAAVLKAPDELVFLAVNDQQVEKSWFSSANEVTLSLGKNVVKLKYLDLFEVDYDQHEIVESEPFWLEINVIDADKPLKIMFNKPDSVAAAKAFVSAPTKQLTLDGGHQQQNIFASKPHQIVNKIDSNHSAAEQVNQPLPLLVKASTQQGSEPNALNMLEFWWQQASIEQQKAFLNQIAKDK</sequence>
<accession>A4CF96</accession>
<dbReference type="InterPro" id="IPR018635">
    <property type="entry name" value="UPF0319"/>
</dbReference>
<keyword evidence="5" id="KW-1185">Reference proteome</keyword>
<evidence type="ECO:0000256" key="1">
    <source>
        <dbReference type="ARBA" id="ARBA00008490"/>
    </source>
</evidence>
<feature type="chain" id="PRO_5002667327" evidence="3">
    <location>
        <begin position="18"/>
        <end position="196"/>
    </location>
</feature>
<dbReference type="EMBL" id="AAOH01000011">
    <property type="protein sequence ID" value="EAR26644.1"/>
    <property type="molecule type" value="Genomic_DNA"/>
</dbReference>
<dbReference type="OrthoDB" id="5734775at2"/>
<evidence type="ECO:0000256" key="2">
    <source>
        <dbReference type="ARBA" id="ARBA00022729"/>
    </source>
</evidence>
<evidence type="ECO:0000313" key="4">
    <source>
        <dbReference type="EMBL" id="EAR26644.1"/>
    </source>
</evidence>
<keyword evidence="2 3" id="KW-0732">Signal</keyword>
<dbReference type="HOGENOM" id="CLU_1389204_0_0_6"/>
<organism evidence="4 5">
    <name type="scientific">Pseudoalteromonas tunicata D2</name>
    <dbReference type="NCBI Taxonomy" id="87626"/>
    <lineage>
        <taxon>Bacteria</taxon>
        <taxon>Pseudomonadati</taxon>
        <taxon>Pseudomonadota</taxon>
        <taxon>Gammaproteobacteria</taxon>
        <taxon>Alteromonadales</taxon>
        <taxon>Pseudoalteromonadaceae</taxon>
        <taxon>Pseudoalteromonas</taxon>
    </lineage>
</organism>
<reference evidence="4 5" key="1">
    <citation type="submission" date="2006-02" db="EMBL/GenBank/DDBJ databases">
        <authorList>
            <person name="Moran M.A."/>
            <person name="Kjelleberg S."/>
            <person name="Egan S."/>
            <person name="Saunders N."/>
            <person name="Thomas T."/>
            <person name="Ferriera S."/>
            <person name="Johnson J."/>
            <person name="Kravitz S."/>
            <person name="Halpern A."/>
            <person name="Remington K."/>
            <person name="Beeson K."/>
            <person name="Tran B."/>
            <person name="Rogers Y.-H."/>
            <person name="Friedman R."/>
            <person name="Venter J.C."/>
        </authorList>
    </citation>
    <scope>NUCLEOTIDE SEQUENCE [LARGE SCALE GENOMIC DNA]</scope>
    <source>
        <strain evidence="4 5">D2</strain>
    </source>
</reference>
<gene>
    <name evidence="4" type="ORF">PTD2_00507</name>
</gene>
<dbReference type="AlphaFoldDB" id="A4CF96"/>
<name>A4CF96_9GAMM</name>
<evidence type="ECO:0000313" key="5">
    <source>
        <dbReference type="Proteomes" id="UP000006201"/>
    </source>
</evidence>
<dbReference type="Pfam" id="PF09829">
    <property type="entry name" value="DUF2057"/>
    <property type="match status" value="1"/>
</dbReference>
<feature type="signal peptide" evidence="3">
    <location>
        <begin position="1"/>
        <end position="17"/>
    </location>
</feature>
<dbReference type="RefSeq" id="WP_009840755.1">
    <property type="nucleotide sequence ID" value="NZ_CH959303.1"/>
</dbReference>
<comment type="similarity">
    <text evidence="1">Belongs to the UPF0319 family.</text>
</comment>
<protein>
    <submittedName>
        <fullName evidence="4">Uncharacterized protein</fullName>
    </submittedName>
</protein>
<evidence type="ECO:0000256" key="3">
    <source>
        <dbReference type="SAM" id="SignalP"/>
    </source>
</evidence>
<comment type="caution">
    <text evidence="4">The sequence shown here is derived from an EMBL/GenBank/DDBJ whole genome shotgun (WGS) entry which is preliminary data.</text>
</comment>
<dbReference type="eggNOG" id="COG3110">
    <property type="taxonomic scope" value="Bacteria"/>
</dbReference>